<feature type="compositionally biased region" description="Polar residues" evidence="3">
    <location>
        <begin position="397"/>
        <end position="406"/>
    </location>
</feature>
<dbReference type="OrthoDB" id="1394818at2759"/>
<dbReference type="InterPro" id="IPR003591">
    <property type="entry name" value="Leu-rich_rpt_typical-subtyp"/>
</dbReference>
<keyword evidence="1" id="KW-0433">Leucine-rich repeat</keyword>
<feature type="compositionally biased region" description="Low complexity" evidence="3">
    <location>
        <begin position="348"/>
        <end position="357"/>
    </location>
</feature>
<feature type="region of interest" description="Disordered" evidence="3">
    <location>
        <begin position="766"/>
        <end position="791"/>
    </location>
</feature>
<dbReference type="InterPro" id="IPR055414">
    <property type="entry name" value="LRR_R13L4/SHOC2-like"/>
</dbReference>
<dbReference type="Pfam" id="PF10428">
    <property type="entry name" value="SOG2"/>
    <property type="match status" value="1"/>
</dbReference>
<feature type="region of interest" description="Disordered" evidence="3">
    <location>
        <begin position="621"/>
        <end position="724"/>
    </location>
</feature>
<feature type="region of interest" description="Disordered" evidence="3">
    <location>
        <begin position="447"/>
        <end position="474"/>
    </location>
</feature>
<dbReference type="STRING" id="49012.A0A0F7S457"/>
<feature type="region of interest" description="Disordered" evidence="3">
    <location>
        <begin position="1"/>
        <end position="40"/>
    </location>
</feature>
<accession>A0A0F7S457</accession>
<evidence type="ECO:0000256" key="3">
    <source>
        <dbReference type="SAM" id="MobiDB-lite"/>
    </source>
</evidence>
<evidence type="ECO:0000256" key="1">
    <source>
        <dbReference type="ARBA" id="ARBA00022614"/>
    </source>
</evidence>
<feature type="region of interest" description="Disordered" evidence="3">
    <location>
        <begin position="1033"/>
        <end position="1068"/>
    </location>
</feature>
<dbReference type="Proteomes" id="UP000242770">
    <property type="component" value="Unassembled WGS sequence"/>
</dbReference>
<feature type="region of interest" description="Disordered" evidence="3">
    <location>
        <begin position="583"/>
        <end position="603"/>
    </location>
</feature>
<name>A0A0F7S457_9BASI</name>
<feature type="compositionally biased region" description="Low complexity" evidence="3">
    <location>
        <begin position="965"/>
        <end position="994"/>
    </location>
</feature>
<dbReference type="InterPro" id="IPR050715">
    <property type="entry name" value="LRR-SigEffector_domain"/>
</dbReference>
<dbReference type="InterPro" id="IPR001611">
    <property type="entry name" value="Leu-rich_rpt"/>
</dbReference>
<feature type="region of interest" description="Disordered" evidence="3">
    <location>
        <begin position="1273"/>
        <end position="1303"/>
    </location>
</feature>
<dbReference type="SMART" id="SM00364">
    <property type="entry name" value="LRR_BAC"/>
    <property type="match status" value="4"/>
</dbReference>
<dbReference type="PANTHER" id="PTHR45752">
    <property type="entry name" value="LEUCINE-RICH REPEAT-CONTAINING"/>
    <property type="match status" value="1"/>
</dbReference>
<feature type="region of interest" description="Disordered" evidence="3">
    <location>
        <begin position="330"/>
        <end position="363"/>
    </location>
</feature>
<evidence type="ECO:0000313" key="7">
    <source>
        <dbReference type="Proteomes" id="UP000242770"/>
    </source>
</evidence>
<feature type="region of interest" description="Disordered" evidence="3">
    <location>
        <begin position="964"/>
        <end position="1018"/>
    </location>
</feature>
<feature type="compositionally biased region" description="Polar residues" evidence="3">
    <location>
        <begin position="626"/>
        <end position="673"/>
    </location>
</feature>
<dbReference type="PANTHER" id="PTHR45752:SF187">
    <property type="entry name" value="LEUCINE-RICH REPEAT AND IQ DOMAIN-CONTAINING PROTEIN 4"/>
    <property type="match status" value="1"/>
</dbReference>
<feature type="compositionally biased region" description="Polar residues" evidence="3">
    <location>
        <begin position="995"/>
        <end position="1015"/>
    </location>
</feature>
<sequence length="1438" mass="151808">MQAGQRSTRVAAPTPGSSLGHNAEALARGTSSNASAGMAGIGAGRSGAAASYRSYASSDYRSCHDYNAALPHWNAFDSSQVADPSQLYASLPSAQSVSSLDTQSTAFDSMSLSSSSLYTSQSMQHLAKTSHDSTAAGTSSSSVVNPASSTSTSHQRAISEAELLAFVDQKRTKSTTQDANGQPKNSSASDDRKSAKDSSNPWDTLDLCHKHIDRVPDALVLMIKDQVVRLALGYNQLTRLPDNFVDLHSLRYLNIRANNFAHFPECVTKMPSLEILDLSRNKVRTLPQNPGRLLSLRVLSMNANRLTELPSWIGMMKHLRILKLDSNPLQWPPPHISKMPNVAPPKAPSSSNSSSAAAERDNVKHFEDRQMLVWIAKLRTWINDPANQPHNPAISAAEQTSGTTAGSREAQEAGATADVASPPSVKIPSSQSDGLMSLHVQVPQSVSDRTLRPDAADEATSALQTPSKSAAAVSTDIAPADADAVAHGLLPSLVPQSSSDDESVSGVQLPPEFRASNSRSNYIAAGQLAQQQTPNSQTLPTLGADQNARPTDILASQIASGDVDARQHARNNSHSVVQDIAATHQMEGRRSLKSKKSLPDLRKSHEDILQERRDVLADLQSEKRVQQPSLTHTYESSTDQSQPSAPASLTTAEAVNQSTQAYNTAAPPSNRKPSLQARRAPRPSLGNGFAPSGRQGYEGGSSGFAHTATLAAPPMGTGPSQGGGLRKLSLPTVGATQAAAEAAAAALAARAGYSNTPPRFDLGHGRMASDRGDNNWPSRAASPTVNGTRTAADQERNSYFRRLSTLPPSTISKAVPVPVLKFVDGTRGVLFALSQIHAAIGQFMTPVIDERISSQFHRLLDISNGSIGNLINALDRFDSLSRRGSPDPSVIRGVLVTCKDSVITFRKLVSVLQLQLRALQSSSDVRYARTLLLMLYGSMAEVSNSWTEMAPLVEAVQPYLTQADAGSSSSASSEAAATAPSTAATSEKATPPSTRTGTLLQKSISNTSNGSTPTLPSIAEASTLVRAGARPYIARGPSRRRHAGSFSAQDLAQGAAMTPSNSSQPPFNLEDLQAASAYNTPAHGARSRRQGSWGNSASSAATFAQSDVSDRSAAVDTAQSTAPSTPGGSTMAAAQQRTIYAMPGVMSTPTSSRQKRSGSNASSAMDAAGPGSSAVTPRSQATTPATPAAGAAKRSLHVATPSSGNVAATAAAGNRLRMAVSDPKMTVDDHLLDMVDNITKLSARVWSLLFEHLESAGVDEPVSSSEVSPVEGESAALEGGEGVTVEVQSASDGEKDVVSKSADDGESVKKLRELRELARLTDELTSQLRSTYLRAREEQRRLSLDEDAAQPTDVASGVNPEPLPVAASPDNISQATVTKLFDESHRFVRAVVNTSTLIKAISVVHDFPRELRRLLGQVAQACSNLTVYLLWLSPTVSS</sequence>
<feature type="region of interest" description="Disordered" evidence="3">
    <location>
        <begin position="1341"/>
        <end position="1369"/>
    </location>
</feature>
<evidence type="ECO:0000256" key="2">
    <source>
        <dbReference type="ARBA" id="ARBA00022737"/>
    </source>
</evidence>
<reference evidence="6" key="3">
    <citation type="submission" date="2014-06" db="EMBL/GenBank/DDBJ databases">
        <authorList>
            <person name="Berkman J.Paul."/>
        </authorList>
    </citation>
    <scope>NUCLEOTIDE SEQUENCE [LARGE SCALE GENOMIC DNA]</scope>
</reference>
<feature type="domain" description="Disease resistance R13L4/SHOC-2-like LRR" evidence="4">
    <location>
        <begin position="243"/>
        <end position="325"/>
    </location>
</feature>
<feature type="compositionally biased region" description="Low complexity" evidence="3">
    <location>
        <begin position="1181"/>
        <end position="1192"/>
    </location>
</feature>
<reference evidence="5" key="1">
    <citation type="submission" date="2014-06" db="EMBL/GenBank/DDBJ databases">
        <authorList>
            <person name="Ju J."/>
            <person name="Zhang J."/>
        </authorList>
    </citation>
    <scope>NUCLEOTIDE SEQUENCE</scope>
    <source>
        <strain evidence="5">SscI8</strain>
    </source>
</reference>
<gene>
    <name evidence="6" type="primary">SSCI37130.1</name>
    <name evidence="5" type="ORF">SPSC_01374</name>
</gene>
<feature type="region of interest" description="Disordered" evidence="3">
    <location>
        <begin position="1079"/>
        <end position="1098"/>
    </location>
</feature>
<feature type="region of interest" description="Disordered" evidence="3">
    <location>
        <begin position="128"/>
        <end position="154"/>
    </location>
</feature>
<feature type="region of interest" description="Disordered" evidence="3">
    <location>
        <begin position="172"/>
        <end position="200"/>
    </location>
</feature>
<keyword evidence="2" id="KW-0677">Repeat</keyword>
<dbReference type="SUPFAM" id="SSF52058">
    <property type="entry name" value="L domain-like"/>
    <property type="match status" value="1"/>
</dbReference>
<feature type="compositionally biased region" description="Low complexity" evidence="3">
    <location>
        <begin position="132"/>
        <end position="153"/>
    </location>
</feature>
<organism evidence="6 7">
    <name type="scientific">Sporisorium scitamineum</name>
    <dbReference type="NCBI Taxonomy" id="49012"/>
    <lineage>
        <taxon>Eukaryota</taxon>
        <taxon>Fungi</taxon>
        <taxon>Dikarya</taxon>
        <taxon>Basidiomycota</taxon>
        <taxon>Ustilaginomycotina</taxon>
        <taxon>Ustilaginomycetes</taxon>
        <taxon>Ustilaginales</taxon>
        <taxon>Ustilaginaceae</taxon>
        <taxon>Sporisorium</taxon>
    </lineage>
</organism>
<feature type="compositionally biased region" description="Polar residues" evidence="3">
    <location>
        <begin position="174"/>
        <end position="183"/>
    </location>
</feature>
<dbReference type="PROSITE" id="PS51450">
    <property type="entry name" value="LRR"/>
    <property type="match status" value="1"/>
</dbReference>
<feature type="compositionally biased region" description="Basic and acidic residues" evidence="3">
    <location>
        <begin position="1292"/>
        <end position="1303"/>
    </location>
</feature>
<proteinExistence type="predicted"/>
<evidence type="ECO:0000259" key="4">
    <source>
        <dbReference type="Pfam" id="PF23598"/>
    </source>
</evidence>
<protein>
    <submittedName>
        <fullName evidence="5">Related to SOG2-key component of the RAM signaling network</fullName>
    </submittedName>
</protein>
<dbReference type="InterPro" id="IPR019487">
    <property type="entry name" value="RAM_signalling_pathway_SOG2"/>
</dbReference>
<feature type="region of interest" description="Disordered" evidence="3">
    <location>
        <begin position="386"/>
        <end position="433"/>
    </location>
</feature>
<evidence type="ECO:0000313" key="6">
    <source>
        <dbReference type="EMBL" id="CDW97682.1"/>
    </source>
</evidence>
<dbReference type="Gene3D" id="3.80.10.10">
    <property type="entry name" value="Ribonuclease Inhibitor"/>
    <property type="match status" value="1"/>
</dbReference>
<feature type="compositionally biased region" description="Polar residues" evidence="3">
    <location>
        <begin position="775"/>
        <end position="791"/>
    </location>
</feature>
<keyword evidence="7" id="KW-1185">Reference proteome</keyword>
<dbReference type="Pfam" id="PF23598">
    <property type="entry name" value="LRR_14"/>
    <property type="match status" value="1"/>
</dbReference>
<evidence type="ECO:0000313" key="5">
    <source>
        <dbReference type="EMBL" id="CDU22744.1"/>
    </source>
</evidence>
<dbReference type="InterPro" id="IPR032675">
    <property type="entry name" value="LRR_dom_sf"/>
</dbReference>
<dbReference type="SMART" id="SM00369">
    <property type="entry name" value="LRR_TYP"/>
    <property type="match status" value="4"/>
</dbReference>
<dbReference type="EMBL" id="CCFA01002124">
    <property type="protein sequence ID" value="CDW97682.1"/>
    <property type="molecule type" value="Genomic_DNA"/>
</dbReference>
<feature type="region of interest" description="Disordered" evidence="3">
    <location>
        <begin position="1104"/>
        <end position="1205"/>
    </location>
</feature>
<dbReference type="EMBL" id="LK056657">
    <property type="protein sequence ID" value="CDU22744.1"/>
    <property type="molecule type" value="Genomic_DNA"/>
</dbReference>
<feature type="compositionally biased region" description="Polar residues" evidence="3">
    <location>
        <begin position="1147"/>
        <end position="1163"/>
    </location>
</feature>
<feature type="region of interest" description="Disordered" evidence="3">
    <location>
        <begin position="492"/>
        <end position="513"/>
    </location>
</feature>
<feature type="compositionally biased region" description="Polar residues" evidence="3">
    <location>
        <begin position="1117"/>
        <end position="1138"/>
    </location>
</feature>
<reference evidence="7" key="2">
    <citation type="submission" date="2014-06" db="EMBL/GenBank/DDBJ databases">
        <authorList>
            <person name="Berkman P.J."/>
        </authorList>
    </citation>
    <scope>NUCLEOTIDE SEQUENCE [LARGE SCALE GENOMIC DNA]</scope>
</reference>